<dbReference type="AlphaFoldDB" id="A0A554VE45"/>
<proteinExistence type="predicted"/>
<dbReference type="PANTHER" id="PTHR42911">
    <property type="entry name" value="MODULATOR OF FTSH PROTEASE HFLC"/>
    <property type="match status" value="1"/>
</dbReference>
<dbReference type="PANTHER" id="PTHR42911:SF2">
    <property type="entry name" value="PROHIBITIN FAMILY PROTEIN"/>
    <property type="match status" value="1"/>
</dbReference>
<dbReference type="OrthoDB" id="1436639at2"/>
<evidence type="ECO:0000313" key="4">
    <source>
        <dbReference type="Proteomes" id="UP000318833"/>
    </source>
</evidence>
<keyword evidence="4" id="KW-1185">Reference proteome</keyword>
<comment type="caution">
    <text evidence="3">The sequence shown here is derived from an EMBL/GenBank/DDBJ whole genome shotgun (WGS) entry which is preliminary data.</text>
</comment>
<dbReference type="GO" id="GO:0016020">
    <property type="term" value="C:membrane"/>
    <property type="evidence" value="ECO:0007669"/>
    <property type="project" value="UniProtKB-SubCell"/>
</dbReference>
<evidence type="ECO:0000313" key="3">
    <source>
        <dbReference type="EMBL" id="TSE05240.1"/>
    </source>
</evidence>
<evidence type="ECO:0000256" key="1">
    <source>
        <dbReference type="ARBA" id="ARBA00004167"/>
    </source>
</evidence>
<dbReference type="EMBL" id="VLNR01000064">
    <property type="protein sequence ID" value="TSE05240.1"/>
    <property type="molecule type" value="Genomic_DNA"/>
</dbReference>
<protein>
    <submittedName>
        <fullName evidence="3">SPFH domain-containing protein</fullName>
    </submittedName>
</protein>
<organism evidence="3 4">
    <name type="scientific">Aquimarina algiphila</name>
    <dbReference type="NCBI Taxonomy" id="2047982"/>
    <lineage>
        <taxon>Bacteria</taxon>
        <taxon>Pseudomonadati</taxon>
        <taxon>Bacteroidota</taxon>
        <taxon>Flavobacteriia</taxon>
        <taxon>Flavobacteriales</taxon>
        <taxon>Flavobacteriaceae</taxon>
        <taxon>Aquimarina</taxon>
    </lineage>
</organism>
<dbReference type="SUPFAM" id="SSF117892">
    <property type="entry name" value="Band 7/SPFH domain"/>
    <property type="match status" value="1"/>
</dbReference>
<accession>A0A554VE45</accession>
<dbReference type="Pfam" id="PF01145">
    <property type="entry name" value="Band_7"/>
    <property type="match status" value="1"/>
</dbReference>
<dbReference type="SMART" id="SM00244">
    <property type="entry name" value="PHB"/>
    <property type="match status" value="1"/>
</dbReference>
<gene>
    <name evidence="3" type="ORF">FOF46_23540</name>
</gene>
<comment type="subcellular location">
    <subcellularLocation>
        <location evidence="1">Membrane</location>
        <topology evidence="1">Single-pass membrane protein</topology>
    </subcellularLocation>
</comment>
<feature type="domain" description="Band 7" evidence="2">
    <location>
        <begin position="16"/>
        <end position="168"/>
    </location>
</feature>
<dbReference type="Proteomes" id="UP000318833">
    <property type="component" value="Unassembled WGS sequence"/>
</dbReference>
<evidence type="ECO:0000259" key="2">
    <source>
        <dbReference type="SMART" id="SM00244"/>
    </source>
</evidence>
<sequence>MNWIKELIDYLTNSFKFWEVISPWESGLRIRLGKHIKKIDSGIHFKIPFIDSIYVQTIRMRVVSLSPQTITTKDNKTLTISAAVGYSIDSVEKLYNTLHQPQVTIVNIIKGEISKYISENVLWDCTQEKINEAISDSLKIDQFGLKYHYVKIMSYAVVRTFRLIQDQEWNDEDITMDKRD</sequence>
<dbReference type="Gene3D" id="3.30.479.30">
    <property type="entry name" value="Band 7 domain"/>
    <property type="match status" value="1"/>
</dbReference>
<dbReference type="RefSeq" id="WP_143918165.1">
    <property type="nucleotide sequence ID" value="NZ_CANMIK010000072.1"/>
</dbReference>
<name>A0A554VE45_9FLAO</name>
<reference evidence="3 4" key="1">
    <citation type="submission" date="2019-07" db="EMBL/GenBank/DDBJ databases">
        <title>The draft genome sequence of Aquimarina algiphila M91.</title>
        <authorList>
            <person name="Meng X."/>
        </authorList>
    </citation>
    <scope>NUCLEOTIDE SEQUENCE [LARGE SCALE GENOMIC DNA]</scope>
    <source>
        <strain evidence="3 4">M91</strain>
    </source>
</reference>
<dbReference type="InterPro" id="IPR001107">
    <property type="entry name" value="Band_7"/>
</dbReference>
<dbReference type="InterPro" id="IPR036013">
    <property type="entry name" value="Band_7/SPFH_dom_sf"/>
</dbReference>